<protein>
    <submittedName>
        <fullName evidence="2">Uncharacterized protein</fullName>
    </submittedName>
</protein>
<keyword evidence="1" id="KW-1133">Transmembrane helix</keyword>
<organism evidence="2 3">
    <name type="scientific">Parasutterella secunda</name>
    <dbReference type="NCBI Taxonomy" id="626947"/>
    <lineage>
        <taxon>Bacteria</taxon>
        <taxon>Pseudomonadati</taxon>
        <taxon>Pseudomonadota</taxon>
        <taxon>Betaproteobacteria</taxon>
        <taxon>Burkholderiales</taxon>
        <taxon>Sutterellaceae</taxon>
        <taxon>Parasutterella</taxon>
    </lineage>
</organism>
<comment type="caution">
    <text evidence="2">The sequence shown here is derived from an EMBL/GenBank/DDBJ whole genome shotgun (WGS) entry which is preliminary data.</text>
</comment>
<reference evidence="2 3" key="1">
    <citation type="journal article" date="2021" name="Sci. Rep.">
        <title>The distribution of antibiotic resistance genes in chicken gut microbiota commensals.</title>
        <authorList>
            <person name="Juricova H."/>
            <person name="Matiasovicova J."/>
            <person name="Kubasova T."/>
            <person name="Cejkova D."/>
            <person name="Rychlik I."/>
        </authorList>
    </citation>
    <scope>NUCLEOTIDE SEQUENCE [LARGE SCALE GENOMIC DNA]</scope>
    <source>
        <strain evidence="2 3">An562</strain>
    </source>
</reference>
<evidence type="ECO:0000256" key="1">
    <source>
        <dbReference type="SAM" id="Phobius"/>
    </source>
</evidence>
<keyword evidence="3" id="KW-1185">Reference proteome</keyword>
<evidence type="ECO:0000313" key="3">
    <source>
        <dbReference type="Proteomes" id="UP000777002"/>
    </source>
</evidence>
<dbReference type="RefSeq" id="WP_205050462.1">
    <property type="nucleotide sequence ID" value="NZ_JACJKX010000010.1"/>
</dbReference>
<accession>A0ABS2GVJ3</accession>
<proteinExistence type="predicted"/>
<feature type="transmembrane region" description="Helical" evidence="1">
    <location>
        <begin position="14"/>
        <end position="36"/>
    </location>
</feature>
<dbReference type="Proteomes" id="UP000777002">
    <property type="component" value="Unassembled WGS sequence"/>
</dbReference>
<evidence type="ECO:0000313" key="2">
    <source>
        <dbReference type="EMBL" id="MBM6928872.1"/>
    </source>
</evidence>
<gene>
    <name evidence="2" type="ORF">H5985_06270</name>
</gene>
<keyword evidence="1" id="KW-0472">Membrane</keyword>
<dbReference type="EMBL" id="JACJKX010000010">
    <property type="protein sequence ID" value="MBM6928872.1"/>
    <property type="molecule type" value="Genomic_DNA"/>
</dbReference>
<keyword evidence="1" id="KW-0812">Transmembrane</keyword>
<sequence length="70" mass="8290">MKVSEKMYRFLEQFLRCLIYVGIGHTAFEVVTIWRTPEVSDFWYYGLAVPGLYYLVAVVVLTLFIMFVKK</sequence>
<feature type="transmembrane region" description="Helical" evidence="1">
    <location>
        <begin position="42"/>
        <end position="68"/>
    </location>
</feature>
<name>A0ABS2GVJ3_9BURK</name>